<evidence type="ECO:0000256" key="2">
    <source>
        <dbReference type="ARBA" id="ARBA00024195"/>
    </source>
</evidence>
<keyword evidence="3" id="KW-0645">Protease</keyword>
<dbReference type="GO" id="GO:0004252">
    <property type="term" value="F:serine-type endopeptidase activity"/>
    <property type="evidence" value="ECO:0007669"/>
    <property type="project" value="InterPro"/>
</dbReference>
<dbReference type="InterPro" id="IPR009003">
    <property type="entry name" value="Peptidase_S1_PA"/>
</dbReference>
<proteinExistence type="inferred from homology"/>
<keyword evidence="3" id="KW-0720">Serine protease</keyword>
<accession>A0A9N9RA96</accession>
<dbReference type="InterPro" id="IPR018114">
    <property type="entry name" value="TRYPSIN_HIS"/>
</dbReference>
<protein>
    <recommendedName>
        <fullName evidence="5">Peptidase S1 domain-containing protein</fullName>
    </recommendedName>
</protein>
<dbReference type="InterPro" id="IPR033116">
    <property type="entry name" value="TRYPSIN_SER"/>
</dbReference>
<name>A0A9N9RA96_9NEOP</name>
<dbReference type="OrthoDB" id="10061449at2759"/>
<comment type="similarity">
    <text evidence="2">Belongs to the peptidase S1 family. CLIP subfamily.</text>
</comment>
<evidence type="ECO:0000256" key="1">
    <source>
        <dbReference type="ARBA" id="ARBA00023157"/>
    </source>
</evidence>
<evidence type="ECO:0000313" key="6">
    <source>
        <dbReference type="EMBL" id="CAG9793560.1"/>
    </source>
</evidence>
<dbReference type="InterPro" id="IPR001254">
    <property type="entry name" value="Trypsin_dom"/>
</dbReference>
<dbReference type="PROSITE" id="PS00135">
    <property type="entry name" value="TRYPSIN_SER"/>
    <property type="match status" value="1"/>
</dbReference>
<evidence type="ECO:0000259" key="5">
    <source>
        <dbReference type="PROSITE" id="PS50240"/>
    </source>
</evidence>
<gene>
    <name evidence="6" type="ORF">DIATSA_LOCUS10987</name>
</gene>
<keyword evidence="1" id="KW-1015">Disulfide bond</keyword>
<keyword evidence="4" id="KW-0732">Signal</keyword>
<dbReference type="SUPFAM" id="SSF50494">
    <property type="entry name" value="Trypsin-like serine proteases"/>
    <property type="match status" value="1"/>
</dbReference>
<dbReference type="SMART" id="SM00020">
    <property type="entry name" value="Tryp_SPc"/>
    <property type="match status" value="1"/>
</dbReference>
<reference evidence="6" key="2">
    <citation type="submission" date="2022-10" db="EMBL/GenBank/DDBJ databases">
        <authorList>
            <consortium name="ENA_rothamsted_submissions"/>
            <consortium name="culmorum"/>
            <person name="King R."/>
        </authorList>
    </citation>
    <scope>NUCLEOTIDE SEQUENCE</scope>
</reference>
<sequence>MINVLTFILIFLINNTSNEPDNRIITTLKYSSKKYARPTVVNGVPAKWGQVPFIVSIKEQLLKVSKLKKMWSNICGGTIIGPIKVLTAAHCFERKNFYYKKHPQKLRVVAGEFLTELIHTGNTDTTDKCQWRKITKISIHPEFYFPENDIAVVLVNEPWIFKENVDYILPARRNIDYPLGCTAAGFGSIADAMNKQRISPVLLIGQMFLLSKKNCSSIWEMNMDKFICTYSYMSDISYGDSGGPLICKGTKDPTERQQKKNALLVGVVSGKNFDKTSIFTRVASFRQWIDKEAPTI</sequence>
<dbReference type="Gene3D" id="2.40.10.10">
    <property type="entry name" value="Trypsin-like serine proteases"/>
    <property type="match status" value="1"/>
</dbReference>
<dbReference type="AlphaFoldDB" id="A0A9N9RA96"/>
<keyword evidence="3" id="KW-0378">Hydrolase</keyword>
<feature type="signal peptide" evidence="4">
    <location>
        <begin position="1"/>
        <end position="18"/>
    </location>
</feature>
<dbReference type="Pfam" id="PF00089">
    <property type="entry name" value="Trypsin"/>
    <property type="match status" value="1"/>
</dbReference>
<feature type="domain" description="Peptidase S1" evidence="5">
    <location>
        <begin position="40"/>
        <end position="294"/>
    </location>
</feature>
<evidence type="ECO:0000256" key="3">
    <source>
        <dbReference type="RuleBase" id="RU363034"/>
    </source>
</evidence>
<feature type="chain" id="PRO_5040138562" description="Peptidase S1 domain-containing protein" evidence="4">
    <location>
        <begin position="19"/>
        <end position="296"/>
    </location>
</feature>
<dbReference type="InterPro" id="IPR051487">
    <property type="entry name" value="Ser/Thr_Proteases_Immune/Dev"/>
</dbReference>
<evidence type="ECO:0000256" key="4">
    <source>
        <dbReference type="SAM" id="SignalP"/>
    </source>
</evidence>
<dbReference type="InterPro" id="IPR043504">
    <property type="entry name" value="Peptidase_S1_PA_chymotrypsin"/>
</dbReference>
<dbReference type="InterPro" id="IPR001314">
    <property type="entry name" value="Peptidase_S1A"/>
</dbReference>
<organism evidence="6 7">
    <name type="scientific">Diatraea saccharalis</name>
    <name type="common">sugarcane borer</name>
    <dbReference type="NCBI Taxonomy" id="40085"/>
    <lineage>
        <taxon>Eukaryota</taxon>
        <taxon>Metazoa</taxon>
        <taxon>Ecdysozoa</taxon>
        <taxon>Arthropoda</taxon>
        <taxon>Hexapoda</taxon>
        <taxon>Insecta</taxon>
        <taxon>Pterygota</taxon>
        <taxon>Neoptera</taxon>
        <taxon>Endopterygota</taxon>
        <taxon>Lepidoptera</taxon>
        <taxon>Glossata</taxon>
        <taxon>Ditrysia</taxon>
        <taxon>Pyraloidea</taxon>
        <taxon>Crambidae</taxon>
        <taxon>Crambinae</taxon>
        <taxon>Diatraea</taxon>
    </lineage>
</organism>
<dbReference type="PROSITE" id="PS00134">
    <property type="entry name" value="TRYPSIN_HIS"/>
    <property type="match status" value="1"/>
</dbReference>
<dbReference type="PANTHER" id="PTHR24256">
    <property type="entry name" value="TRYPTASE-RELATED"/>
    <property type="match status" value="1"/>
</dbReference>
<dbReference type="PRINTS" id="PR00722">
    <property type="entry name" value="CHYMOTRYPSIN"/>
</dbReference>
<keyword evidence="7" id="KW-1185">Reference proteome</keyword>
<dbReference type="CDD" id="cd00190">
    <property type="entry name" value="Tryp_SPc"/>
    <property type="match status" value="1"/>
</dbReference>
<evidence type="ECO:0000313" key="7">
    <source>
        <dbReference type="Proteomes" id="UP001153714"/>
    </source>
</evidence>
<reference evidence="6" key="1">
    <citation type="submission" date="2021-12" db="EMBL/GenBank/DDBJ databases">
        <authorList>
            <person name="King R."/>
        </authorList>
    </citation>
    <scope>NUCLEOTIDE SEQUENCE</scope>
</reference>
<dbReference type="GO" id="GO:0006508">
    <property type="term" value="P:proteolysis"/>
    <property type="evidence" value="ECO:0007669"/>
    <property type="project" value="UniProtKB-KW"/>
</dbReference>
<dbReference type="EMBL" id="OU893336">
    <property type="protein sequence ID" value="CAG9793560.1"/>
    <property type="molecule type" value="Genomic_DNA"/>
</dbReference>
<dbReference type="PROSITE" id="PS50240">
    <property type="entry name" value="TRYPSIN_DOM"/>
    <property type="match status" value="1"/>
</dbReference>
<dbReference type="Proteomes" id="UP001153714">
    <property type="component" value="Chromosome 5"/>
</dbReference>